<dbReference type="AlphaFoldDB" id="A0A975BI03"/>
<proteinExistence type="predicted"/>
<dbReference type="Pfam" id="PF00932">
    <property type="entry name" value="LTD"/>
    <property type="match status" value="1"/>
</dbReference>
<dbReference type="InterPro" id="IPR036415">
    <property type="entry name" value="Lamin_tail_dom_sf"/>
</dbReference>
<gene>
    <name evidence="4" type="ORF">dnm_016680</name>
</gene>
<dbReference type="Gene3D" id="2.60.40.1260">
    <property type="entry name" value="Lamin Tail domain"/>
    <property type="match status" value="1"/>
</dbReference>
<dbReference type="EMBL" id="CP061800">
    <property type="protein sequence ID" value="QTA85655.1"/>
    <property type="molecule type" value="Genomic_DNA"/>
</dbReference>
<keyword evidence="2" id="KW-0732">Signal</keyword>
<evidence type="ECO:0000256" key="2">
    <source>
        <dbReference type="SAM" id="SignalP"/>
    </source>
</evidence>
<feature type="chain" id="PRO_5037331841" evidence="2">
    <location>
        <begin position="28"/>
        <end position="731"/>
    </location>
</feature>
<protein>
    <submittedName>
        <fullName evidence="4">Lamin tail domain-containing protein</fullName>
    </submittedName>
</protein>
<dbReference type="InterPro" id="IPR001322">
    <property type="entry name" value="Lamin_tail_dom"/>
</dbReference>
<dbReference type="PANTHER" id="PTHR40050:SF1">
    <property type="entry name" value="INNER SPORE COAT PROTEIN H"/>
    <property type="match status" value="1"/>
</dbReference>
<feature type="compositionally biased region" description="Basic and acidic residues" evidence="1">
    <location>
        <begin position="192"/>
        <end position="207"/>
    </location>
</feature>
<dbReference type="SUPFAM" id="SSF74853">
    <property type="entry name" value="Lamin A/C globular tail domain"/>
    <property type="match status" value="1"/>
</dbReference>
<dbReference type="PROSITE" id="PS51257">
    <property type="entry name" value="PROKAR_LIPOPROTEIN"/>
    <property type="match status" value="1"/>
</dbReference>
<evidence type="ECO:0000256" key="1">
    <source>
        <dbReference type="SAM" id="MobiDB-lite"/>
    </source>
</evidence>
<feature type="region of interest" description="Disordered" evidence="1">
    <location>
        <begin position="317"/>
        <end position="351"/>
    </location>
</feature>
<evidence type="ECO:0000313" key="4">
    <source>
        <dbReference type="EMBL" id="QTA85655.1"/>
    </source>
</evidence>
<dbReference type="RefSeq" id="WP_207681625.1">
    <property type="nucleotide sequence ID" value="NZ_CP061800.1"/>
</dbReference>
<dbReference type="KEGG" id="dmm:dnm_016680"/>
<dbReference type="Pfam" id="PF08757">
    <property type="entry name" value="CotH"/>
    <property type="match status" value="1"/>
</dbReference>
<keyword evidence="5" id="KW-1185">Reference proteome</keyword>
<name>A0A975BI03_9BACT</name>
<organism evidence="4 5">
    <name type="scientific">Desulfonema magnum</name>
    <dbReference type="NCBI Taxonomy" id="45655"/>
    <lineage>
        <taxon>Bacteria</taxon>
        <taxon>Pseudomonadati</taxon>
        <taxon>Thermodesulfobacteriota</taxon>
        <taxon>Desulfobacteria</taxon>
        <taxon>Desulfobacterales</taxon>
        <taxon>Desulfococcaceae</taxon>
        <taxon>Desulfonema</taxon>
    </lineage>
</organism>
<feature type="domain" description="LTD" evidence="3">
    <location>
        <begin position="28"/>
        <end position="191"/>
    </location>
</feature>
<dbReference type="PANTHER" id="PTHR40050">
    <property type="entry name" value="INNER SPORE COAT PROTEIN H"/>
    <property type="match status" value="1"/>
</dbReference>
<dbReference type="PROSITE" id="PS51841">
    <property type="entry name" value="LTD"/>
    <property type="match status" value="1"/>
</dbReference>
<feature type="compositionally biased region" description="Polar residues" evidence="1">
    <location>
        <begin position="176"/>
        <end position="191"/>
    </location>
</feature>
<reference evidence="4" key="1">
    <citation type="journal article" date="2021" name="Microb. Physiol.">
        <title>Proteogenomic Insights into the Physiology of Marine, Sulfate-Reducing, Filamentous Desulfonema limicola and Desulfonema magnum.</title>
        <authorList>
            <person name="Schnaars V."/>
            <person name="Wohlbrand L."/>
            <person name="Scheve S."/>
            <person name="Hinrichs C."/>
            <person name="Reinhardt R."/>
            <person name="Rabus R."/>
        </authorList>
    </citation>
    <scope>NUCLEOTIDE SEQUENCE</scope>
    <source>
        <strain evidence="4">4be13</strain>
    </source>
</reference>
<dbReference type="InterPro" id="IPR014867">
    <property type="entry name" value="Spore_coat_CotH_CotH2/3/7"/>
</dbReference>
<dbReference type="Proteomes" id="UP000663722">
    <property type="component" value="Chromosome"/>
</dbReference>
<sequence length="731" mass="81647">MFRRIFFKQAFAIIFFMLLLLTTGCKTDDSDNGITETSDIAQASLCINEFMASNSSVLADLQGEYEDWIEIYNSGEESVSLNGMYLSDDSDDPDKWQFPDITINPGEFLIIWADEDTEDEGIHASFKLSSSGETLALFNADQTLLDTVTFDVQSEDISFGRYPEGSDKWGFLNPTPGSANTDIISESSQPADSERPDGWTKETHGDNAEPNYDIVFPEDEVGKIELVIDPEEWQAMMDDMTDIYGEFGAGENQSASENNPPDDGQMPFEMTEACIGKNEGDACEITMQEQLMSGACIVEGEGLICMPDNMGGRIPGSQMPDAGRPDGGMAGDGQMPDAGRPDGGMAGDGQMPDAGRPDGGMAGGGNLEFADRNPIWKPCTFRFENKVWNHVGVRFKGNSSLQSTWRSGIWKLPFRFDFDQFEDDYPEIDNQRFYGFKKLTLSSNYGDDSLLREKVAADIFRDAGVPAPKTAFHRVYIDHGEGFEYFGLYTMVEVPANPMLESYFGNCDGNLYKSEGPGATFATFDEDSFDKETNEDKADWSDVRTLFEVLHSSRDDAAAWRASLEKILNVDGFLRWLAVNTLIQNWDTYGCMSHNYYLYNNTENGLINWIPWDNNFALMSGMGGDREALSLSLTEVNDNWPLIRYLADDPAYWEKYVSFVGETTRGAFEPEKMKAIYQAASDLIRPYVVGDEGETEGYTFLNNAAEFDAAIEYLNTHVESRYDAASEFIEK</sequence>
<feature type="signal peptide" evidence="2">
    <location>
        <begin position="1"/>
        <end position="27"/>
    </location>
</feature>
<feature type="region of interest" description="Disordered" evidence="1">
    <location>
        <begin position="176"/>
        <end position="211"/>
    </location>
</feature>
<evidence type="ECO:0000313" key="5">
    <source>
        <dbReference type="Proteomes" id="UP000663722"/>
    </source>
</evidence>
<evidence type="ECO:0000259" key="3">
    <source>
        <dbReference type="PROSITE" id="PS51841"/>
    </source>
</evidence>
<accession>A0A975BI03</accession>